<keyword evidence="2 5" id="KW-0067">ATP-binding</keyword>
<sequence length="231" mass="24654">MLIEAQGISVAIGGRSVLDGETVRCPPGVMTALVGPSGCGKTTLLHCLGLLLPVNQGRILIDGHDVTSYGTAARRRFWRDHAAFILQDYGIMDEESVAFNVTMQASILGRRVTGNQERLAQVLEQTGLQGREGELASHLSGGEKQRLALARAIYKDAAFLFVDEPTASLDSTNRRKVIDLFADFAARGRTVIVSTHDSEMINACGARHEVGTNSSSKQLSTSDPGNLGGSS</sequence>
<dbReference type="InterPro" id="IPR015854">
    <property type="entry name" value="ABC_transpr_LolD-like"/>
</dbReference>
<evidence type="ECO:0000313" key="7">
    <source>
        <dbReference type="Proteomes" id="UP000036168"/>
    </source>
</evidence>
<dbReference type="AlphaFoldDB" id="A0A0J6EJ43"/>
<evidence type="ECO:0000259" key="4">
    <source>
        <dbReference type="PROSITE" id="PS50893"/>
    </source>
</evidence>
<reference evidence="5" key="2">
    <citation type="submission" date="2015-10" db="EMBL/GenBank/DDBJ databases">
        <authorList>
            <person name="Gilbert D.G."/>
        </authorList>
    </citation>
    <scope>NUCLEOTIDE SEQUENCE</scope>
    <source>
        <strain evidence="5">GO-13</strain>
    </source>
</reference>
<dbReference type="Proteomes" id="UP001341297">
    <property type="component" value="Unassembled WGS sequence"/>
</dbReference>
<dbReference type="Pfam" id="PF00005">
    <property type="entry name" value="ABC_tran"/>
    <property type="match status" value="1"/>
</dbReference>
<dbReference type="SUPFAM" id="SSF52540">
    <property type="entry name" value="P-loop containing nucleoside triphosphate hydrolases"/>
    <property type="match status" value="1"/>
</dbReference>
<feature type="compositionally biased region" description="Polar residues" evidence="3">
    <location>
        <begin position="211"/>
        <end position="224"/>
    </location>
</feature>
<dbReference type="PROSITE" id="PS50893">
    <property type="entry name" value="ABC_TRANSPORTER_2"/>
    <property type="match status" value="1"/>
</dbReference>
<dbReference type="EMBL" id="JARRTL010000006">
    <property type="protein sequence ID" value="MEC0483604.1"/>
    <property type="molecule type" value="Genomic_DNA"/>
</dbReference>
<dbReference type="GO" id="GO:0005886">
    <property type="term" value="C:plasma membrane"/>
    <property type="evidence" value="ECO:0007669"/>
    <property type="project" value="TreeGrafter"/>
</dbReference>
<proteinExistence type="predicted"/>
<feature type="domain" description="ABC transporter" evidence="4">
    <location>
        <begin position="3"/>
        <end position="229"/>
    </location>
</feature>
<dbReference type="GO" id="GO:0016887">
    <property type="term" value="F:ATP hydrolysis activity"/>
    <property type="evidence" value="ECO:0007669"/>
    <property type="project" value="InterPro"/>
</dbReference>
<dbReference type="PANTHER" id="PTHR24220">
    <property type="entry name" value="IMPORT ATP-BINDING PROTEIN"/>
    <property type="match status" value="1"/>
</dbReference>
<evidence type="ECO:0000313" key="8">
    <source>
        <dbReference type="Proteomes" id="UP001341297"/>
    </source>
</evidence>
<protein>
    <submittedName>
        <fullName evidence="5">ABC transporter ATP-binding protein</fullName>
    </submittedName>
    <submittedName>
        <fullName evidence="6">ATP-binding cassette domain-containing protein</fullName>
    </submittedName>
</protein>
<feature type="region of interest" description="Disordered" evidence="3">
    <location>
        <begin position="209"/>
        <end position="231"/>
    </location>
</feature>
<reference evidence="5 7" key="1">
    <citation type="journal article" date="2015" name="Int. J. Syst. Evol. Microbiol.">
        <title>Bacillus glycinifermentans sp. nov., isolated from fermented soybean paste.</title>
        <authorList>
            <person name="Kim S.J."/>
            <person name="Dunlap C.A."/>
            <person name="Kwon S.W."/>
            <person name="Rooney A.P."/>
        </authorList>
    </citation>
    <scope>NUCLEOTIDE SEQUENCE [LARGE SCALE GENOMIC DNA]</scope>
    <source>
        <strain evidence="5 7">GO-13</strain>
    </source>
</reference>
<reference evidence="6 8" key="3">
    <citation type="submission" date="2023-03" db="EMBL/GenBank/DDBJ databases">
        <title>Agriculturally important microbes genome sequencing.</title>
        <authorList>
            <person name="Dunlap C."/>
        </authorList>
    </citation>
    <scope>NUCLEOTIDE SEQUENCE [LARGE SCALE GENOMIC DNA]</scope>
    <source>
        <strain evidence="6 8">CBP-3203</strain>
    </source>
</reference>
<evidence type="ECO:0000256" key="1">
    <source>
        <dbReference type="ARBA" id="ARBA00022741"/>
    </source>
</evidence>
<keyword evidence="1" id="KW-0547">Nucleotide-binding</keyword>
<gene>
    <name evidence="5" type="ORF">AB447_204905</name>
    <name evidence="6" type="ORF">P8828_01875</name>
</gene>
<dbReference type="PATRIC" id="fig|1664069.3.peg.2006"/>
<dbReference type="OrthoDB" id="9791546at2"/>
<evidence type="ECO:0000313" key="5">
    <source>
        <dbReference type="EMBL" id="KRT89937.1"/>
    </source>
</evidence>
<dbReference type="RefSeq" id="WP_048354515.1">
    <property type="nucleotide sequence ID" value="NZ_CP023481.1"/>
</dbReference>
<dbReference type="PANTHER" id="PTHR24220:SF685">
    <property type="entry name" value="ABC TRANSPORTER RELATED"/>
    <property type="match status" value="1"/>
</dbReference>
<dbReference type="GO" id="GO:0022857">
    <property type="term" value="F:transmembrane transporter activity"/>
    <property type="evidence" value="ECO:0007669"/>
    <property type="project" value="TreeGrafter"/>
</dbReference>
<evidence type="ECO:0000256" key="2">
    <source>
        <dbReference type="ARBA" id="ARBA00022840"/>
    </source>
</evidence>
<dbReference type="InterPro" id="IPR003439">
    <property type="entry name" value="ABC_transporter-like_ATP-bd"/>
</dbReference>
<dbReference type="EMBL" id="LECW02000045">
    <property type="protein sequence ID" value="KRT89937.1"/>
    <property type="molecule type" value="Genomic_DNA"/>
</dbReference>
<dbReference type="InterPro" id="IPR027417">
    <property type="entry name" value="P-loop_NTPase"/>
</dbReference>
<evidence type="ECO:0000256" key="3">
    <source>
        <dbReference type="SAM" id="MobiDB-lite"/>
    </source>
</evidence>
<dbReference type="Proteomes" id="UP000036168">
    <property type="component" value="Unassembled WGS sequence"/>
</dbReference>
<dbReference type="Gene3D" id="3.40.50.300">
    <property type="entry name" value="P-loop containing nucleotide triphosphate hydrolases"/>
    <property type="match status" value="1"/>
</dbReference>
<dbReference type="GO" id="GO:0005524">
    <property type="term" value="F:ATP binding"/>
    <property type="evidence" value="ECO:0007669"/>
    <property type="project" value="UniProtKB-KW"/>
</dbReference>
<name>A0A0J6EJ43_9BACI</name>
<evidence type="ECO:0000313" key="6">
    <source>
        <dbReference type="EMBL" id="MEC0483604.1"/>
    </source>
</evidence>
<dbReference type="InterPro" id="IPR017871">
    <property type="entry name" value="ABC_transporter-like_CS"/>
</dbReference>
<keyword evidence="8" id="KW-1185">Reference proteome</keyword>
<dbReference type="InterPro" id="IPR003593">
    <property type="entry name" value="AAA+_ATPase"/>
</dbReference>
<dbReference type="SMART" id="SM00382">
    <property type="entry name" value="AAA"/>
    <property type="match status" value="1"/>
</dbReference>
<comment type="caution">
    <text evidence="5">The sequence shown here is derived from an EMBL/GenBank/DDBJ whole genome shotgun (WGS) entry which is preliminary data.</text>
</comment>
<dbReference type="PROSITE" id="PS00211">
    <property type="entry name" value="ABC_TRANSPORTER_1"/>
    <property type="match status" value="1"/>
</dbReference>
<accession>A0A0J6EJ43</accession>
<accession>A0A0J6EUJ7</accession>
<organism evidence="5 7">
    <name type="scientific">Bacillus glycinifermentans</name>
    <dbReference type="NCBI Taxonomy" id="1664069"/>
    <lineage>
        <taxon>Bacteria</taxon>
        <taxon>Bacillati</taxon>
        <taxon>Bacillota</taxon>
        <taxon>Bacilli</taxon>
        <taxon>Bacillales</taxon>
        <taxon>Bacillaceae</taxon>
        <taxon>Bacillus</taxon>
    </lineage>
</organism>